<evidence type="ECO:0000313" key="3">
    <source>
        <dbReference type="EMBL" id="MCW6507844.1"/>
    </source>
</evidence>
<feature type="region of interest" description="Disordered" evidence="1">
    <location>
        <begin position="61"/>
        <end position="83"/>
    </location>
</feature>
<dbReference type="Pfam" id="PF00561">
    <property type="entry name" value="Abhydrolase_1"/>
    <property type="match status" value="1"/>
</dbReference>
<evidence type="ECO:0000256" key="1">
    <source>
        <dbReference type="SAM" id="MobiDB-lite"/>
    </source>
</evidence>
<dbReference type="Proteomes" id="UP001165667">
    <property type="component" value="Unassembled WGS sequence"/>
</dbReference>
<feature type="compositionally biased region" description="Basic residues" evidence="1">
    <location>
        <begin position="62"/>
        <end position="75"/>
    </location>
</feature>
<evidence type="ECO:0000259" key="2">
    <source>
        <dbReference type="Pfam" id="PF00561"/>
    </source>
</evidence>
<organism evidence="3 4">
    <name type="scientific">Lichenifustis flavocetrariae</name>
    <dbReference type="NCBI Taxonomy" id="2949735"/>
    <lineage>
        <taxon>Bacteria</taxon>
        <taxon>Pseudomonadati</taxon>
        <taxon>Pseudomonadota</taxon>
        <taxon>Alphaproteobacteria</taxon>
        <taxon>Hyphomicrobiales</taxon>
        <taxon>Lichenihabitantaceae</taxon>
        <taxon>Lichenifustis</taxon>
    </lineage>
</organism>
<accession>A0AA41YSM5</accession>
<keyword evidence="3" id="KW-0378">Hydrolase</keyword>
<dbReference type="Gene3D" id="3.40.50.1820">
    <property type="entry name" value="alpha/beta hydrolase"/>
    <property type="match status" value="2"/>
</dbReference>
<name>A0AA41YSM5_9HYPH</name>
<dbReference type="InterPro" id="IPR029058">
    <property type="entry name" value="AB_hydrolase_fold"/>
</dbReference>
<comment type="caution">
    <text evidence="3">The sequence shown here is derived from an EMBL/GenBank/DDBJ whole genome shotgun (WGS) entry which is preliminary data.</text>
</comment>
<keyword evidence="4" id="KW-1185">Reference proteome</keyword>
<dbReference type="PANTHER" id="PTHR43194:SF2">
    <property type="entry name" value="PEROXISOMAL MEMBRANE PROTEIN LPX1"/>
    <property type="match status" value="1"/>
</dbReference>
<gene>
    <name evidence="3" type="ORF">M8523_07400</name>
</gene>
<feature type="domain" description="AB hydrolase-1" evidence="2">
    <location>
        <begin position="2"/>
        <end position="63"/>
    </location>
</feature>
<sequence length="175" mass="18441">MAPDLPGFGHSSKPERGFDKKTVARCLQGLVKAVGLPRVTLVGHDLKGHIAYAYAARDGRPVRSRRRQRGRHRAFRPGLGDPACGGAPSAITTPFRSIATTPSPGDGRCSPVPVLAVGAAGGYAVASASTIRRVARDVRDVLIKRCGHYPAEEWPAELGVAIQNFLAEPSTPATA</sequence>
<proteinExistence type="predicted"/>
<dbReference type="SUPFAM" id="SSF53474">
    <property type="entry name" value="alpha/beta-Hydrolases"/>
    <property type="match status" value="1"/>
</dbReference>
<dbReference type="EMBL" id="JAMOIM010000003">
    <property type="protein sequence ID" value="MCW6507844.1"/>
    <property type="molecule type" value="Genomic_DNA"/>
</dbReference>
<dbReference type="InterPro" id="IPR000073">
    <property type="entry name" value="AB_hydrolase_1"/>
</dbReference>
<dbReference type="PANTHER" id="PTHR43194">
    <property type="entry name" value="HYDROLASE ALPHA/BETA FOLD FAMILY"/>
    <property type="match status" value="1"/>
</dbReference>
<dbReference type="AlphaFoldDB" id="A0AA41YSM5"/>
<evidence type="ECO:0000313" key="4">
    <source>
        <dbReference type="Proteomes" id="UP001165667"/>
    </source>
</evidence>
<reference evidence="3" key="1">
    <citation type="submission" date="2022-05" db="EMBL/GenBank/DDBJ databases">
        <authorList>
            <person name="Pankratov T."/>
        </authorList>
    </citation>
    <scope>NUCLEOTIDE SEQUENCE</scope>
    <source>
        <strain evidence="3">BP6-180914</strain>
    </source>
</reference>
<dbReference type="GO" id="GO:0016787">
    <property type="term" value="F:hydrolase activity"/>
    <property type="evidence" value="ECO:0007669"/>
    <property type="project" value="UniProtKB-KW"/>
</dbReference>
<dbReference type="InterPro" id="IPR050228">
    <property type="entry name" value="Carboxylesterase_BioH"/>
</dbReference>
<protein>
    <submittedName>
        <fullName evidence="3">Alpha/beta hydrolase</fullName>
    </submittedName>
</protein>